<dbReference type="Proteomes" id="UP000807353">
    <property type="component" value="Unassembled WGS sequence"/>
</dbReference>
<dbReference type="EMBL" id="MU150740">
    <property type="protein sequence ID" value="KAF9455353.1"/>
    <property type="molecule type" value="Genomic_DNA"/>
</dbReference>
<name>A0A9P5XR25_9AGAR</name>
<evidence type="ECO:0000313" key="2">
    <source>
        <dbReference type="Proteomes" id="UP000807353"/>
    </source>
</evidence>
<protein>
    <submittedName>
        <fullName evidence="1">Uncharacterized protein</fullName>
    </submittedName>
</protein>
<sequence length="202" mass="23157">MSGHRLDSKCGFWIGIVCEGGELNMRSLVWILQHFLHAIICLRELDWLRDDINRSAKQLLGHRWTLQRCRWNSQWASGIDIVGQIEEVDIGLLIAEVYSCKLGLCAMLEWNPTPGRKDVTVLARDVVWPQIKGRTNQYLRNEAISGERTQLLFYKFTLTIIHRAQLYDRITSFPPTFYTDSAATGPDSTNDAYYGLRAVHGT</sequence>
<accession>A0A9P5XR25</accession>
<gene>
    <name evidence="1" type="ORF">BDZ94DRAFT_1242312</name>
</gene>
<organism evidence="1 2">
    <name type="scientific">Collybia nuda</name>
    <dbReference type="NCBI Taxonomy" id="64659"/>
    <lineage>
        <taxon>Eukaryota</taxon>
        <taxon>Fungi</taxon>
        <taxon>Dikarya</taxon>
        <taxon>Basidiomycota</taxon>
        <taxon>Agaricomycotina</taxon>
        <taxon>Agaricomycetes</taxon>
        <taxon>Agaricomycetidae</taxon>
        <taxon>Agaricales</taxon>
        <taxon>Tricholomatineae</taxon>
        <taxon>Clitocybaceae</taxon>
        <taxon>Collybia</taxon>
    </lineage>
</organism>
<proteinExistence type="predicted"/>
<comment type="caution">
    <text evidence="1">The sequence shown here is derived from an EMBL/GenBank/DDBJ whole genome shotgun (WGS) entry which is preliminary data.</text>
</comment>
<keyword evidence="2" id="KW-1185">Reference proteome</keyword>
<evidence type="ECO:0000313" key="1">
    <source>
        <dbReference type="EMBL" id="KAF9455353.1"/>
    </source>
</evidence>
<dbReference type="AlphaFoldDB" id="A0A9P5XR25"/>
<reference evidence="1" key="1">
    <citation type="submission" date="2020-11" db="EMBL/GenBank/DDBJ databases">
        <authorList>
            <consortium name="DOE Joint Genome Institute"/>
            <person name="Ahrendt S."/>
            <person name="Riley R."/>
            <person name="Andreopoulos W."/>
            <person name="Labutti K."/>
            <person name="Pangilinan J."/>
            <person name="Ruiz-Duenas F.J."/>
            <person name="Barrasa J.M."/>
            <person name="Sanchez-Garcia M."/>
            <person name="Camarero S."/>
            <person name="Miyauchi S."/>
            <person name="Serrano A."/>
            <person name="Linde D."/>
            <person name="Babiker R."/>
            <person name="Drula E."/>
            <person name="Ayuso-Fernandez I."/>
            <person name="Pacheco R."/>
            <person name="Padilla G."/>
            <person name="Ferreira P."/>
            <person name="Barriuso J."/>
            <person name="Kellner H."/>
            <person name="Castanera R."/>
            <person name="Alfaro M."/>
            <person name="Ramirez L."/>
            <person name="Pisabarro A.G."/>
            <person name="Kuo A."/>
            <person name="Tritt A."/>
            <person name="Lipzen A."/>
            <person name="He G."/>
            <person name="Yan M."/>
            <person name="Ng V."/>
            <person name="Cullen D."/>
            <person name="Martin F."/>
            <person name="Rosso M.-N."/>
            <person name="Henrissat B."/>
            <person name="Hibbett D."/>
            <person name="Martinez A.T."/>
            <person name="Grigoriev I.V."/>
        </authorList>
    </citation>
    <scope>NUCLEOTIDE SEQUENCE</scope>
    <source>
        <strain evidence="1">CBS 247.69</strain>
    </source>
</reference>